<dbReference type="Gene3D" id="1.20.1270.210">
    <property type="match status" value="1"/>
</dbReference>
<feature type="region of interest" description="Disordered" evidence="1">
    <location>
        <begin position="377"/>
        <end position="404"/>
    </location>
</feature>
<dbReference type="Gene3D" id="3.40.140.120">
    <property type="match status" value="1"/>
</dbReference>
<protein>
    <submittedName>
        <fullName evidence="2">Phage lambdaBa02, DNA replication protein</fullName>
    </submittedName>
</protein>
<reference evidence="2 3" key="1">
    <citation type="journal article" date="2013" name="Genome Announc.">
        <title>Draft Genome Sequence of Rhizobium mesoamericanum STM3625, a Nitrogen-Fixing Symbiont of Mimosa pudica Isolated in French Guiana (South America).</title>
        <authorList>
            <person name="Moulin L."/>
            <person name="Mornico D."/>
            <person name="Melkonian R."/>
            <person name="Klonowska A."/>
        </authorList>
    </citation>
    <scope>NUCLEOTIDE SEQUENCE [LARGE SCALE GENOMIC DNA]</scope>
    <source>
        <strain evidence="2 3">STM3625</strain>
    </source>
</reference>
<evidence type="ECO:0000313" key="2">
    <source>
        <dbReference type="EMBL" id="CCM76257.1"/>
    </source>
</evidence>
<organism evidence="2 3">
    <name type="scientific">Rhizobium mesoamericanum STM3625</name>
    <dbReference type="NCBI Taxonomy" id="1211777"/>
    <lineage>
        <taxon>Bacteria</taxon>
        <taxon>Pseudomonadati</taxon>
        <taxon>Pseudomonadota</taxon>
        <taxon>Alphaproteobacteria</taxon>
        <taxon>Hyphomicrobiales</taxon>
        <taxon>Rhizobiaceae</taxon>
        <taxon>Rhizobium/Agrobacterium group</taxon>
        <taxon>Rhizobium</taxon>
    </lineage>
</organism>
<accession>K0PXZ1</accession>
<dbReference type="STRING" id="1211777.BN77_0048"/>
<dbReference type="EMBL" id="CANI01000023">
    <property type="protein sequence ID" value="CCM76257.1"/>
    <property type="molecule type" value="Genomic_DNA"/>
</dbReference>
<dbReference type="InterPro" id="IPR006427">
    <property type="entry name" value="Portal_HK97"/>
</dbReference>
<comment type="caution">
    <text evidence="2">The sequence shown here is derived from an EMBL/GenBank/DDBJ whole genome shotgun (WGS) entry which is preliminary data.</text>
</comment>
<dbReference type="eggNOG" id="COG4695">
    <property type="taxonomic scope" value="Bacteria"/>
</dbReference>
<proteinExistence type="predicted"/>
<keyword evidence="3" id="KW-1185">Reference proteome</keyword>
<feature type="compositionally biased region" description="Basic and acidic residues" evidence="1">
    <location>
        <begin position="393"/>
        <end position="404"/>
    </location>
</feature>
<dbReference type="Pfam" id="PF04860">
    <property type="entry name" value="Phage_portal"/>
    <property type="match status" value="1"/>
</dbReference>
<gene>
    <name evidence="2" type="ORF">BN77_0048</name>
</gene>
<dbReference type="AlphaFoldDB" id="K0PXZ1"/>
<name>K0PXZ1_9HYPH</name>
<dbReference type="Proteomes" id="UP000009319">
    <property type="component" value="Unassembled WGS sequence"/>
</dbReference>
<feature type="region of interest" description="Disordered" evidence="1">
    <location>
        <begin position="1"/>
        <end position="20"/>
    </location>
</feature>
<evidence type="ECO:0000256" key="1">
    <source>
        <dbReference type="SAM" id="MobiDB-lite"/>
    </source>
</evidence>
<dbReference type="InterPro" id="IPR006944">
    <property type="entry name" value="Phage/GTA_portal"/>
</dbReference>
<dbReference type="Gene3D" id="3.30.1120.70">
    <property type="match status" value="1"/>
</dbReference>
<dbReference type="NCBIfam" id="TIGR01537">
    <property type="entry name" value="portal_HK97"/>
    <property type="match status" value="1"/>
</dbReference>
<dbReference type="RefSeq" id="WP_007527245.1">
    <property type="nucleotide sequence ID" value="NZ_HF536772.1"/>
</dbReference>
<sequence>MWPFKTKAAPAAAPIETKASGTSVPEDWLTELFTGSVVGSPAVSAATALTVPAVSAAVRTISEAAATLQVIVERKDGENWVQDNDHPAAALLRGDVNDWTSGFELVRDLVSEALTKDAGGLAWVNRVGGKPMEIVHYDSGCITVQTAETGEPTYRLNGNLLNPADVIHLRGPFSRCPLTLAREAIGAAMSMEMHASRTFANGAKPGGVLSIEGKLTAETATRIGTAWKAAHGGTKTGGVAVLDNNGKYIPVSLTSTDAQFIENRRFQVEEIARAFNISVTLLGDLTRATWSNLESKNREFLVYTLEPWLQALEGALRRALFMPEERREWRIRFERDDLTRASIGDRATAYSSLIASRVINPNTARHWEGLPPYTDGETYANPAITPGAAANDNKPKPKPKEAAA</sequence>
<evidence type="ECO:0000313" key="3">
    <source>
        <dbReference type="Proteomes" id="UP000009319"/>
    </source>
</evidence>
<dbReference type="HOGENOM" id="CLU_033789_0_1_5"/>